<dbReference type="InterPro" id="IPR035965">
    <property type="entry name" value="PAS-like_dom_sf"/>
</dbReference>
<dbReference type="InterPro" id="IPR003661">
    <property type="entry name" value="HisK_dim/P_dom"/>
</dbReference>
<evidence type="ECO:0000256" key="2">
    <source>
        <dbReference type="ARBA" id="ARBA00012438"/>
    </source>
</evidence>
<dbReference type="EC" id="2.7.13.3" evidence="2"/>
<dbReference type="GO" id="GO:0005524">
    <property type="term" value="F:ATP binding"/>
    <property type="evidence" value="ECO:0007669"/>
    <property type="project" value="UniProtKB-KW"/>
</dbReference>
<dbReference type="CDD" id="cd17546">
    <property type="entry name" value="REC_hyHK_CKI1_RcsC-like"/>
    <property type="match status" value="1"/>
</dbReference>
<dbReference type="Pfam" id="PF00072">
    <property type="entry name" value="Response_reg"/>
    <property type="match status" value="2"/>
</dbReference>
<dbReference type="Proteomes" id="UP001176960">
    <property type="component" value="Unassembled WGS sequence"/>
</dbReference>
<dbReference type="InterPro" id="IPR004358">
    <property type="entry name" value="Sig_transdc_His_kin-like_C"/>
</dbReference>
<dbReference type="CDD" id="cd17569">
    <property type="entry name" value="REC_HupR-like"/>
    <property type="match status" value="1"/>
</dbReference>
<comment type="caution">
    <text evidence="12">The sequence shown here is derived from an EMBL/GenBank/DDBJ whole genome shotgun (WGS) entry which is preliminary data.</text>
</comment>
<evidence type="ECO:0000256" key="5">
    <source>
        <dbReference type="ARBA" id="ARBA00022741"/>
    </source>
</evidence>
<dbReference type="PROSITE" id="PS50109">
    <property type="entry name" value="HIS_KIN"/>
    <property type="match status" value="1"/>
</dbReference>
<keyword evidence="3 9" id="KW-0597">Phosphoprotein</keyword>
<dbReference type="PANTHER" id="PTHR43065">
    <property type="entry name" value="SENSOR HISTIDINE KINASE"/>
    <property type="match status" value="1"/>
</dbReference>
<proteinExistence type="predicted"/>
<dbReference type="InterPro" id="IPR036890">
    <property type="entry name" value="HATPase_C_sf"/>
</dbReference>
<dbReference type="Gene3D" id="1.10.287.130">
    <property type="match status" value="1"/>
</dbReference>
<dbReference type="GO" id="GO:0000155">
    <property type="term" value="F:phosphorelay sensor kinase activity"/>
    <property type="evidence" value="ECO:0007669"/>
    <property type="project" value="InterPro"/>
</dbReference>
<dbReference type="SMART" id="SM00388">
    <property type="entry name" value="HisKA"/>
    <property type="match status" value="1"/>
</dbReference>
<keyword evidence="7" id="KW-0067">ATP-binding</keyword>
<dbReference type="InterPro" id="IPR005467">
    <property type="entry name" value="His_kinase_dom"/>
</dbReference>
<evidence type="ECO:0000313" key="13">
    <source>
        <dbReference type="Proteomes" id="UP001176960"/>
    </source>
</evidence>
<dbReference type="AlphaFoldDB" id="A0AA35UH16"/>
<dbReference type="SMART" id="SM00448">
    <property type="entry name" value="REC"/>
    <property type="match status" value="2"/>
</dbReference>
<evidence type="ECO:0000259" key="10">
    <source>
        <dbReference type="PROSITE" id="PS50109"/>
    </source>
</evidence>
<accession>A0AA35UH16</accession>
<dbReference type="EMBL" id="CATKSH010000011">
    <property type="protein sequence ID" value="CAI9121156.1"/>
    <property type="molecule type" value="Genomic_DNA"/>
</dbReference>
<dbReference type="Gene3D" id="3.40.50.2300">
    <property type="match status" value="2"/>
</dbReference>
<evidence type="ECO:0000256" key="9">
    <source>
        <dbReference type="PROSITE-ProRule" id="PRU00169"/>
    </source>
</evidence>
<evidence type="ECO:0000259" key="11">
    <source>
        <dbReference type="PROSITE" id="PS50110"/>
    </source>
</evidence>
<feature type="domain" description="Histidine kinase" evidence="10">
    <location>
        <begin position="280"/>
        <end position="508"/>
    </location>
</feature>
<dbReference type="InterPro" id="IPR011006">
    <property type="entry name" value="CheY-like_superfamily"/>
</dbReference>
<dbReference type="PRINTS" id="PR00344">
    <property type="entry name" value="BCTRLSENSOR"/>
</dbReference>
<protein>
    <recommendedName>
        <fullName evidence="2">histidine kinase</fullName>
        <ecNumber evidence="2">2.7.13.3</ecNumber>
    </recommendedName>
</protein>
<name>A0AA35UH16_9PROT</name>
<dbReference type="SUPFAM" id="SSF52172">
    <property type="entry name" value="CheY-like"/>
    <property type="match status" value="2"/>
</dbReference>
<dbReference type="Pfam" id="PF02518">
    <property type="entry name" value="HATPase_c"/>
    <property type="match status" value="1"/>
</dbReference>
<evidence type="ECO:0000256" key="6">
    <source>
        <dbReference type="ARBA" id="ARBA00022777"/>
    </source>
</evidence>
<comment type="catalytic activity">
    <reaction evidence="1">
        <text>ATP + protein L-histidine = ADP + protein N-phospho-L-histidine.</text>
        <dbReference type="EC" id="2.7.13.3"/>
    </reaction>
</comment>
<evidence type="ECO:0000256" key="4">
    <source>
        <dbReference type="ARBA" id="ARBA00022679"/>
    </source>
</evidence>
<dbReference type="Pfam" id="PF00512">
    <property type="entry name" value="HisKA"/>
    <property type="match status" value="1"/>
</dbReference>
<dbReference type="InterPro" id="IPR036097">
    <property type="entry name" value="HisK_dim/P_sf"/>
</dbReference>
<dbReference type="SMART" id="SM00387">
    <property type="entry name" value="HATPase_c"/>
    <property type="match status" value="1"/>
</dbReference>
<organism evidence="12 13">
    <name type="scientific">Brytella acorum</name>
    <dbReference type="NCBI Taxonomy" id="2959299"/>
    <lineage>
        <taxon>Bacteria</taxon>
        <taxon>Pseudomonadati</taxon>
        <taxon>Pseudomonadota</taxon>
        <taxon>Alphaproteobacteria</taxon>
        <taxon>Acetobacterales</taxon>
        <taxon>Acetobacteraceae</taxon>
        <taxon>Brytella</taxon>
    </lineage>
</organism>
<reference evidence="12" key="1">
    <citation type="submission" date="2023-03" db="EMBL/GenBank/DDBJ databases">
        <authorList>
            <person name="Cleenwerck I."/>
        </authorList>
    </citation>
    <scope>NUCLEOTIDE SEQUENCE</scope>
    <source>
        <strain evidence="12">LMG 32879</strain>
    </source>
</reference>
<dbReference type="InterPro" id="IPR001789">
    <property type="entry name" value="Sig_transdc_resp-reg_receiver"/>
</dbReference>
<keyword evidence="13" id="KW-1185">Reference proteome</keyword>
<evidence type="ECO:0000256" key="1">
    <source>
        <dbReference type="ARBA" id="ARBA00000085"/>
    </source>
</evidence>
<dbReference type="CDD" id="cd00082">
    <property type="entry name" value="HisKA"/>
    <property type="match status" value="1"/>
</dbReference>
<dbReference type="InterPro" id="IPR003594">
    <property type="entry name" value="HATPase_dom"/>
</dbReference>
<dbReference type="SUPFAM" id="SSF55874">
    <property type="entry name" value="ATPase domain of HSP90 chaperone/DNA topoisomerase II/histidine kinase"/>
    <property type="match status" value="1"/>
</dbReference>
<sequence>MTETVSPASARRSRILLVDDEAEILVALTDLLEDEFDILASTDPEEALELLRKAPDVAVIVSDQRMPGMTGDQFLHQARDISDANGILLTGYADLAAVVSALNQGRIRFYAHKPWESDGLRAMVREVAGHCRLERALRTERALLHGLMETLPVGLVFTDAQGRTIRHNVGGGRVVSDEEDVYEADLYPRLEPSEVEMMRARTREAGHDEHLSVYSQNGTQRWHEFTRSALPWPRRPNGDVVPVDERWQVSVDRDVTERMAMEAQLRQDDKMRALGTLAGGIAHDFNNLLAAILGSLELLADMAPPQDEMAMRLLENASESARRGTVLTRRLLEFGRPKSASLQPVALGPLIHGMHDLLVQSLSRRTAEDGRPIGRCTLNMAAVPSDRSLPLVYSDPGQLEMALLNLCINARDAMPDGGCVTIETQVVPATTDGPAHVVVTVADEGCGMSQETMARIFEPFFTTKGIGSGTGLGLSTIYGFLRRCNGDVRVQSAAGEGTRMSLWLPECQKQEVLEQGRTAAVARALKPRRILVVDDEDSVRLVTEQFLRHDGHEVTCASDGSVALQLLADGARFDLVVLDLMMPGMSGRECGEALERIAPDLPILYVSGYADPGSLPEGAFVLGKPFTPQTLRNAVAGALPSNVHAA</sequence>
<dbReference type="Gene3D" id="3.30.565.10">
    <property type="entry name" value="Histidine kinase-like ATPase, C-terminal domain"/>
    <property type="match status" value="1"/>
</dbReference>
<dbReference type="RefSeq" id="WP_289841443.1">
    <property type="nucleotide sequence ID" value="NZ_CATKSH010000011.1"/>
</dbReference>
<keyword evidence="8" id="KW-0902">Two-component regulatory system</keyword>
<dbReference type="SUPFAM" id="SSF55785">
    <property type="entry name" value="PYP-like sensor domain (PAS domain)"/>
    <property type="match status" value="1"/>
</dbReference>
<dbReference type="Gene3D" id="3.30.450.20">
    <property type="entry name" value="PAS domain"/>
    <property type="match status" value="1"/>
</dbReference>
<evidence type="ECO:0000256" key="7">
    <source>
        <dbReference type="ARBA" id="ARBA00022840"/>
    </source>
</evidence>
<keyword evidence="4" id="KW-0808">Transferase</keyword>
<feature type="domain" description="Response regulatory" evidence="11">
    <location>
        <begin position="14"/>
        <end position="128"/>
    </location>
</feature>
<dbReference type="PROSITE" id="PS50110">
    <property type="entry name" value="RESPONSE_REGULATORY"/>
    <property type="match status" value="2"/>
</dbReference>
<dbReference type="PANTHER" id="PTHR43065:SF46">
    <property type="entry name" value="C4-DICARBOXYLATE TRANSPORT SENSOR PROTEIN DCTB"/>
    <property type="match status" value="1"/>
</dbReference>
<evidence type="ECO:0000256" key="3">
    <source>
        <dbReference type="ARBA" id="ARBA00022553"/>
    </source>
</evidence>
<keyword evidence="6" id="KW-0418">Kinase</keyword>
<keyword evidence="5" id="KW-0547">Nucleotide-binding</keyword>
<evidence type="ECO:0000313" key="12">
    <source>
        <dbReference type="EMBL" id="CAI9121156.1"/>
    </source>
</evidence>
<feature type="modified residue" description="4-aspartylphosphate" evidence="9">
    <location>
        <position position="579"/>
    </location>
</feature>
<gene>
    <name evidence="12" type="ORF">LMG32879_002002</name>
</gene>
<dbReference type="SUPFAM" id="SSF47384">
    <property type="entry name" value="Homodimeric domain of signal transducing histidine kinase"/>
    <property type="match status" value="1"/>
</dbReference>
<feature type="modified residue" description="4-aspartylphosphate" evidence="9">
    <location>
        <position position="63"/>
    </location>
</feature>
<evidence type="ECO:0000256" key="8">
    <source>
        <dbReference type="ARBA" id="ARBA00023012"/>
    </source>
</evidence>
<feature type="domain" description="Response regulatory" evidence="11">
    <location>
        <begin position="529"/>
        <end position="639"/>
    </location>
</feature>